<dbReference type="SUPFAM" id="SSF54001">
    <property type="entry name" value="Cysteine proteinases"/>
    <property type="match status" value="1"/>
</dbReference>
<dbReference type="InterPro" id="IPR001447">
    <property type="entry name" value="Arylamine_N-AcTrfase"/>
</dbReference>
<evidence type="ECO:0008006" key="4">
    <source>
        <dbReference type="Google" id="ProtNLM"/>
    </source>
</evidence>
<gene>
    <name evidence="2" type="ORF">glt_00847</name>
</gene>
<keyword evidence="3" id="KW-1185">Reference proteome</keyword>
<proteinExistence type="inferred from homology"/>
<dbReference type="PANTHER" id="PTHR11786:SF0">
    <property type="entry name" value="ARYLAMINE N-ACETYLTRANSFERASE 4-RELATED"/>
    <property type="match status" value="1"/>
</dbReference>
<dbReference type="GO" id="GO:0016407">
    <property type="term" value="F:acetyltransferase activity"/>
    <property type="evidence" value="ECO:0007669"/>
    <property type="project" value="InterPro"/>
</dbReference>
<dbReference type="PANTHER" id="PTHR11786">
    <property type="entry name" value="N-HYDROXYARYLAMINE O-ACETYLTRANSFERASE"/>
    <property type="match status" value="1"/>
</dbReference>
<sequence>MDRIKILQYLVKDFISRYEFSNRDYFTKTNLKSFQHKIVLNNTFKKKYGICMELSYTFSHILKEHGFKNYLVKCYKPRSDARFYDIYHLAIIVELKNKKYFVDVGFGEHFTEPIELNSIVKTGKIHIDTISNNSNLIIYDLYVDKEYILRIIDDPIESIEDINENYLKFFGATPDRFPLCRVVYDRIYDYVLGKYVIPHEK</sequence>
<dbReference type="Pfam" id="PF00797">
    <property type="entry name" value="Acetyltransf_2"/>
    <property type="match status" value="1"/>
</dbReference>
<organism evidence="2 3">
    <name type="scientific">Moumouvirus goulette</name>
    <dbReference type="NCBI Taxonomy" id="1247379"/>
    <lineage>
        <taxon>Viruses</taxon>
        <taxon>Varidnaviria</taxon>
        <taxon>Bamfordvirae</taxon>
        <taxon>Nucleocytoviricota</taxon>
        <taxon>Megaviricetes</taxon>
        <taxon>Imitervirales</taxon>
        <taxon>Mimiviridae</taxon>
        <taxon>Megamimivirinae</taxon>
        <taxon>Moumouvirus</taxon>
        <taxon>Moumouvirus goulettemassiliense</taxon>
    </lineage>
</organism>
<name>M1PXZ0_9VIRU</name>
<protein>
    <recommendedName>
        <fullName evidence="4">Acetyltransferase</fullName>
    </recommendedName>
</protein>
<evidence type="ECO:0000313" key="2">
    <source>
        <dbReference type="EMBL" id="AGF85652.1"/>
    </source>
</evidence>
<dbReference type="InterPro" id="IPR053710">
    <property type="entry name" value="Arylamine_NAT_domain_sf"/>
</dbReference>
<evidence type="ECO:0000313" key="3">
    <source>
        <dbReference type="Proteomes" id="UP000241071"/>
    </source>
</evidence>
<dbReference type="Proteomes" id="UP000241071">
    <property type="component" value="Segment"/>
</dbReference>
<dbReference type="InterPro" id="IPR038765">
    <property type="entry name" value="Papain-like_cys_pep_sf"/>
</dbReference>
<evidence type="ECO:0000256" key="1">
    <source>
        <dbReference type="ARBA" id="ARBA00006547"/>
    </source>
</evidence>
<accession>M1PXZ0</accession>
<reference evidence="2 3" key="1">
    <citation type="submission" date="2012-10" db="EMBL/GenBank/DDBJ databases">
        <title>Complete genome sequence of Moumouvirus goulette.</title>
        <authorList>
            <person name="Fournous G."/>
            <person name="Bougalmi M."/>
            <person name="Colson P."/>
        </authorList>
    </citation>
    <scope>NUCLEOTIDE SEQUENCE [LARGE SCALE GENOMIC DNA]</scope>
</reference>
<comment type="similarity">
    <text evidence="1">Belongs to the arylamine N-acetyltransferase family.</text>
</comment>
<dbReference type="EMBL" id="KC008572">
    <property type="protein sequence ID" value="AGF85652.1"/>
    <property type="molecule type" value="Genomic_DNA"/>
</dbReference>
<dbReference type="Gene3D" id="3.30.2140.20">
    <property type="match status" value="1"/>
</dbReference>